<comment type="caution">
    <text evidence="1">The sequence shown here is derived from an EMBL/GenBank/DDBJ whole genome shotgun (WGS) entry which is preliminary data.</text>
</comment>
<accession>A0A4Q7YNF5</accession>
<protein>
    <submittedName>
        <fullName evidence="1">Uncharacterized protein</fullName>
    </submittedName>
</protein>
<keyword evidence="2" id="KW-1185">Reference proteome</keyword>
<evidence type="ECO:0000313" key="2">
    <source>
        <dbReference type="Proteomes" id="UP000292958"/>
    </source>
</evidence>
<organism evidence="1 2">
    <name type="scientific">Edaphobacter modestus</name>
    <dbReference type="NCBI Taxonomy" id="388466"/>
    <lineage>
        <taxon>Bacteria</taxon>
        <taxon>Pseudomonadati</taxon>
        <taxon>Acidobacteriota</taxon>
        <taxon>Terriglobia</taxon>
        <taxon>Terriglobales</taxon>
        <taxon>Acidobacteriaceae</taxon>
        <taxon>Edaphobacter</taxon>
    </lineage>
</organism>
<dbReference type="AlphaFoldDB" id="A0A4Q7YNF5"/>
<sequence>MNFEACSAFTHVTACTLAESPLRPSSTGGFSSFVTSTAAPIATGRNEPVPGWDLHPLWTKRLSRRTRTISVTSFEGTTETTCPDSRHPCSHLSSEGAGVPGALGRACKSTVSGCSTRNRCLSASVPALGRTRHPFAVSGSEEPSQRIEFVFSASPETIRREPRECDLLGNMQDLAGCAFCSCCLFRQYFMLP</sequence>
<evidence type="ECO:0000313" key="1">
    <source>
        <dbReference type="EMBL" id="RZU38878.1"/>
    </source>
</evidence>
<dbReference type="Proteomes" id="UP000292958">
    <property type="component" value="Unassembled WGS sequence"/>
</dbReference>
<reference evidence="1 2" key="1">
    <citation type="submission" date="2019-02" db="EMBL/GenBank/DDBJ databases">
        <title>Genomic Encyclopedia of Archaeal and Bacterial Type Strains, Phase II (KMG-II): from individual species to whole genera.</title>
        <authorList>
            <person name="Goeker M."/>
        </authorList>
    </citation>
    <scope>NUCLEOTIDE SEQUENCE [LARGE SCALE GENOMIC DNA]</scope>
    <source>
        <strain evidence="1 2">DSM 18101</strain>
    </source>
</reference>
<dbReference type="EMBL" id="SHKW01000001">
    <property type="protein sequence ID" value="RZU38878.1"/>
    <property type="molecule type" value="Genomic_DNA"/>
</dbReference>
<proteinExistence type="predicted"/>
<gene>
    <name evidence="1" type="ORF">BDD14_0176</name>
</gene>
<name>A0A4Q7YNF5_9BACT</name>